<dbReference type="Pfam" id="PF14023">
    <property type="entry name" value="Bestrophin-like"/>
    <property type="match status" value="1"/>
</dbReference>
<organism evidence="3">
    <name type="scientific">freshwater metagenome</name>
    <dbReference type="NCBI Taxonomy" id="449393"/>
    <lineage>
        <taxon>unclassified sequences</taxon>
        <taxon>metagenomes</taxon>
        <taxon>ecological metagenomes</taxon>
    </lineage>
</organism>
<accession>A0A6J6WFM5</accession>
<evidence type="ECO:0000256" key="1">
    <source>
        <dbReference type="SAM" id="Phobius"/>
    </source>
</evidence>
<evidence type="ECO:0000313" key="3">
    <source>
        <dbReference type="EMBL" id="CAB4783892.1"/>
    </source>
</evidence>
<dbReference type="EMBL" id="CAEZZU010000152">
    <property type="protein sequence ID" value="CAB4783892.1"/>
    <property type="molecule type" value="Genomic_DNA"/>
</dbReference>
<feature type="transmembrane region" description="Helical" evidence="1">
    <location>
        <begin position="214"/>
        <end position="238"/>
    </location>
</feature>
<feature type="transmembrane region" description="Helical" evidence="1">
    <location>
        <begin position="187"/>
        <end position="207"/>
    </location>
</feature>
<dbReference type="EMBL" id="CAEZWM010000142">
    <property type="protein sequence ID" value="CAB4663141.1"/>
    <property type="molecule type" value="Genomic_DNA"/>
</dbReference>
<protein>
    <submittedName>
        <fullName evidence="3">Unannotated protein</fullName>
    </submittedName>
</protein>
<keyword evidence="1" id="KW-0812">Transmembrane</keyword>
<sequence>MTWLTSLSTGTVLALCILSTLFISAISLLLLIKLEHGGSEIAGMTAAAYMTALGSLFAILTGFLINSEYLTLRETQRAISTEVAAQSVLAYASASLPPPDTYRIQALLSKYDRALIDSEWRALAIDDETQSTAFDALGDLQLEIADLSSRPYAPDAPMTSMGSALEAMTAARRQRVSVASQTLPMPLLALSVIAGLALIINALVIALRAGPKYGFVALGIIALVALDIAAVIAISAPFRGPFVASTTPIEQILREITSGAFLPWIAR</sequence>
<dbReference type="InterPro" id="IPR025333">
    <property type="entry name" value="DUF4239"/>
</dbReference>
<proteinExistence type="predicted"/>
<feature type="transmembrane region" description="Helical" evidence="1">
    <location>
        <begin position="12"/>
        <end position="32"/>
    </location>
</feature>
<keyword evidence="1" id="KW-1133">Transmembrane helix</keyword>
<gene>
    <name evidence="2" type="ORF">UFOPK2242_01093</name>
    <name evidence="3" type="ORF">UFOPK2925_01018</name>
</gene>
<evidence type="ECO:0000313" key="2">
    <source>
        <dbReference type="EMBL" id="CAB4663141.1"/>
    </source>
</evidence>
<feature type="transmembrane region" description="Helical" evidence="1">
    <location>
        <begin position="44"/>
        <end position="65"/>
    </location>
</feature>
<keyword evidence="1" id="KW-0472">Membrane</keyword>
<dbReference type="AlphaFoldDB" id="A0A6J6WFM5"/>
<name>A0A6J6WFM5_9ZZZZ</name>
<reference evidence="3" key="1">
    <citation type="submission" date="2020-05" db="EMBL/GenBank/DDBJ databases">
        <authorList>
            <person name="Chiriac C."/>
            <person name="Salcher M."/>
            <person name="Ghai R."/>
            <person name="Kavagutti S V."/>
        </authorList>
    </citation>
    <scope>NUCLEOTIDE SEQUENCE</scope>
</reference>